<keyword evidence="3 5" id="KW-0479">Metal-binding</keyword>
<dbReference type="PANTHER" id="PTHR46064">
    <property type="entry name" value="QUEUINE TRNA-RIBOSYLTRANSFERASE ACCESSORY SUBUNIT 2"/>
    <property type="match status" value="1"/>
</dbReference>
<evidence type="ECO:0000256" key="4">
    <source>
        <dbReference type="ARBA" id="ARBA00022833"/>
    </source>
</evidence>
<dbReference type="Proteomes" id="UP000492821">
    <property type="component" value="Unassembled WGS sequence"/>
</dbReference>
<comment type="subunit">
    <text evidence="5">Heterodimer of a catalytic subunit and an accessory subunit.</text>
</comment>
<feature type="binding site" evidence="5">
    <location>
        <position position="364"/>
    </location>
    <ligand>
        <name>Zn(2+)</name>
        <dbReference type="ChEBI" id="CHEBI:29105"/>
    </ligand>
</feature>
<comment type="function">
    <text evidence="5">Non-catalytic subunit of the queuine tRNA-ribosyltransferase (TGT) that catalyzes the base-exchange of a guanine (G) residue with queuine (Q) at position 34 (anticodon wobble position) in tRNAs with GU(N) anticodons (tRNA-Asp, -Asn, -His and -Tyr), resulting in the hypermodified nucleoside queuosine (7-(((4,5-cis-dihydroxy-2-cyclopenten-1-yl)amino)methyl)-7-deazaguanosine).</text>
</comment>
<dbReference type="AlphaFoldDB" id="A0A7E4VUA0"/>
<dbReference type="WBParaSite" id="Pan_g2445.t1">
    <property type="protein sequence ID" value="Pan_g2445.t1"/>
    <property type="gene ID" value="Pan_g2445"/>
</dbReference>
<feature type="binding site" evidence="5">
    <location>
        <position position="338"/>
    </location>
    <ligand>
        <name>Zn(2+)</name>
        <dbReference type="ChEBI" id="CHEBI:29105"/>
    </ligand>
</feature>
<keyword evidence="2 5" id="KW-0819">tRNA processing</keyword>
<evidence type="ECO:0000256" key="5">
    <source>
        <dbReference type="HAMAP-Rule" id="MF_03043"/>
    </source>
</evidence>
<comment type="cofactor">
    <cofactor evidence="5">
        <name>Zn(2+)</name>
        <dbReference type="ChEBI" id="CHEBI:29105"/>
    </cofactor>
    <text evidence="5">Binds 1 zinc ion per subunit.</text>
</comment>
<feature type="domain" description="tRNA-guanine(15) transglycosylase-like" evidence="6">
    <location>
        <begin position="32"/>
        <end position="380"/>
    </location>
</feature>
<evidence type="ECO:0000256" key="3">
    <source>
        <dbReference type="ARBA" id="ARBA00022723"/>
    </source>
</evidence>
<evidence type="ECO:0000313" key="8">
    <source>
        <dbReference type="WBParaSite" id="Pan_g2445.t1"/>
    </source>
</evidence>
<dbReference type="HAMAP" id="MF_03043">
    <property type="entry name" value="QTRT2"/>
    <property type="match status" value="1"/>
</dbReference>
<accession>A0A7E4VUA0</accession>
<dbReference type="PANTHER" id="PTHR46064:SF1">
    <property type="entry name" value="QUEUINE TRNA-RIBOSYLTRANSFERASE ACCESSORY SUBUNIT 2"/>
    <property type="match status" value="1"/>
</dbReference>
<dbReference type="GO" id="GO:0008479">
    <property type="term" value="F:tRNA-guanosine(34) queuine transglycosylase activity"/>
    <property type="evidence" value="ECO:0007669"/>
    <property type="project" value="UniProtKB-UniRule"/>
</dbReference>
<sequence length="384" mass="43156">MVKAKLLRNTERGRTCNIESWGAEKEPKSPLNLQTPAYLTYTRFGHIPHLTWDVAQKELSHLEQKPIYQVSMAAIFECLLAIDEAGGIIKFASMPENCLTHLTIHDPLGRIASGFNKTKGIAVWSARAGRKDVCSEAYPVSIAAVKSDTITALSDYDLPFDAQKKRQGKSLTRTKAWNEALFSEESKTGGRPAFAPICGGSNKDTRFAFAKAFVQVPWASGFSIELWHFSLGPKVDKKQVYEKDVIAELLGETMLLLPQDKVRLVEGAFNPTQILHLIKLGVDLFDSSFASLMADEGKAFKIADDFESTWEFSVLDFNDAKFNDDTSKLYDHCSCYPCQTFTKAYLRHLVNCKEMLAMVLLTIHNMTEFDRMFARIRESLQLAQ</sequence>
<dbReference type="InterPro" id="IPR050852">
    <property type="entry name" value="Queuine_tRNA-ribosyltrfase"/>
</dbReference>
<keyword evidence="7" id="KW-1185">Reference proteome</keyword>
<dbReference type="GO" id="GO:0006400">
    <property type="term" value="P:tRNA modification"/>
    <property type="evidence" value="ECO:0007669"/>
    <property type="project" value="InterPro"/>
</dbReference>
<keyword evidence="1 5" id="KW-0963">Cytoplasm</keyword>
<dbReference type="GO" id="GO:0005737">
    <property type="term" value="C:cytoplasm"/>
    <property type="evidence" value="ECO:0007669"/>
    <property type="project" value="UniProtKB-SubCell"/>
</dbReference>
<protein>
    <recommendedName>
        <fullName evidence="5">Queuine tRNA-ribosyltransferase accessory subunit 2</fullName>
    </recommendedName>
    <alternativeName>
        <fullName evidence="5">Queuine tRNA-ribosyltransferase domain-containing protein 1</fullName>
    </alternativeName>
</protein>
<dbReference type="NCBIfam" id="TIGR00449">
    <property type="entry name" value="tgt_general"/>
    <property type="match status" value="1"/>
</dbReference>
<dbReference type="SUPFAM" id="SSF51713">
    <property type="entry name" value="tRNA-guanine transglycosylase"/>
    <property type="match status" value="1"/>
</dbReference>
<evidence type="ECO:0000256" key="2">
    <source>
        <dbReference type="ARBA" id="ARBA00022694"/>
    </source>
</evidence>
<evidence type="ECO:0000313" key="7">
    <source>
        <dbReference type="Proteomes" id="UP000492821"/>
    </source>
</evidence>
<dbReference type="Pfam" id="PF01702">
    <property type="entry name" value="TGT"/>
    <property type="match status" value="1"/>
</dbReference>
<reference evidence="7" key="1">
    <citation type="journal article" date="2013" name="Genetics">
        <title>The draft genome and transcriptome of Panagrellus redivivus are shaped by the harsh demands of a free-living lifestyle.</title>
        <authorList>
            <person name="Srinivasan J."/>
            <person name="Dillman A.R."/>
            <person name="Macchietto M.G."/>
            <person name="Heikkinen L."/>
            <person name="Lakso M."/>
            <person name="Fracchia K.M."/>
            <person name="Antoshechkin I."/>
            <person name="Mortazavi A."/>
            <person name="Wong G."/>
            <person name="Sternberg P.W."/>
        </authorList>
    </citation>
    <scope>NUCLEOTIDE SEQUENCE [LARGE SCALE GENOMIC DNA]</scope>
    <source>
        <strain evidence="7">MT8872</strain>
    </source>
</reference>
<dbReference type="Gene3D" id="3.20.20.105">
    <property type="entry name" value="Queuine tRNA-ribosyltransferase-like"/>
    <property type="match status" value="1"/>
</dbReference>
<evidence type="ECO:0000259" key="6">
    <source>
        <dbReference type="Pfam" id="PF01702"/>
    </source>
</evidence>
<proteinExistence type="inferred from homology"/>
<dbReference type="InterPro" id="IPR028592">
    <property type="entry name" value="QTRTD1"/>
</dbReference>
<keyword evidence="4 5" id="KW-0862">Zinc</keyword>
<comment type="subcellular location">
    <subcellularLocation>
        <location evidence="5">Cytoplasm</location>
    </subcellularLocation>
</comment>
<name>A0A7E4VUA0_PANRE</name>
<evidence type="ECO:0000256" key="1">
    <source>
        <dbReference type="ARBA" id="ARBA00022490"/>
    </source>
</evidence>
<organism evidence="7 8">
    <name type="scientific">Panagrellus redivivus</name>
    <name type="common">Microworm</name>
    <dbReference type="NCBI Taxonomy" id="6233"/>
    <lineage>
        <taxon>Eukaryota</taxon>
        <taxon>Metazoa</taxon>
        <taxon>Ecdysozoa</taxon>
        <taxon>Nematoda</taxon>
        <taxon>Chromadorea</taxon>
        <taxon>Rhabditida</taxon>
        <taxon>Tylenchina</taxon>
        <taxon>Panagrolaimomorpha</taxon>
        <taxon>Panagrolaimoidea</taxon>
        <taxon>Panagrolaimidae</taxon>
        <taxon>Panagrellus</taxon>
    </lineage>
</organism>
<feature type="binding site" evidence="5">
    <location>
        <position position="335"/>
    </location>
    <ligand>
        <name>Zn(2+)</name>
        <dbReference type="ChEBI" id="CHEBI:29105"/>
    </ligand>
</feature>
<feature type="binding site" evidence="5">
    <location>
        <position position="333"/>
    </location>
    <ligand>
        <name>Zn(2+)</name>
        <dbReference type="ChEBI" id="CHEBI:29105"/>
    </ligand>
</feature>
<dbReference type="InterPro" id="IPR036511">
    <property type="entry name" value="TGT-like_sf"/>
</dbReference>
<dbReference type="InterPro" id="IPR002616">
    <property type="entry name" value="tRNA_ribo_trans-like"/>
</dbReference>
<reference evidence="8" key="2">
    <citation type="submission" date="2020-10" db="UniProtKB">
        <authorList>
            <consortium name="WormBaseParasite"/>
        </authorList>
    </citation>
    <scope>IDENTIFICATION</scope>
</reference>
<comment type="similarity">
    <text evidence="5">Belongs to the queuine tRNA-ribosyltransferase family. QTRT2 subfamily.</text>
</comment>
<dbReference type="GO" id="GO:0046872">
    <property type="term" value="F:metal ion binding"/>
    <property type="evidence" value="ECO:0007669"/>
    <property type="project" value="UniProtKB-KW"/>
</dbReference>